<keyword evidence="3" id="KW-1185">Reference proteome</keyword>
<reference evidence="2 3" key="1">
    <citation type="submission" date="2018-10" db="EMBL/GenBank/DDBJ databases">
        <title>Isolation, diversity and antifungal activity of actinobacteria from wheat.</title>
        <authorList>
            <person name="Han C."/>
        </authorList>
    </citation>
    <scope>NUCLEOTIDE SEQUENCE [LARGE SCALE GENOMIC DNA]</scope>
    <source>
        <strain evidence="2 3">NEAU-YY642</strain>
    </source>
</reference>
<evidence type="ECO:0000313" key="3">
    <source>
        <dbReference type="Proteomes" id="UP000278673"/>
    </source>
</evidence>
<name>A0A3M2LVB5_9ACTN</name>
<sequence length="750" mass="79796">MSVEDEASASADEGSREEPTTGDERGETGTGHPPDDEDGPVDVAAALRGLAGGGGADDEERSEAARAGALADRIVEQLRSETAGTRIGTLALFNDSVSFGGGFRVGGADEGRGGPVRGALAAVRLAETELVGHTERFVAPEGYADAVEALREHHLLLLTGPPGSGREAAAVNLLGEVLAVTGVAGSCHRLLDPGRPLSAGWEPPTEVGAYLALLDEDAPSMSAAPDGERARALTGAAERLRTIGSYLVLVGGQELAMVAPTVSGAAWFAMAPVDPVAILERRVLGEESEAHERARLRELLERSNATLALRERPSAGHAAGLADVISTGGDLDAAVRALRDPSDQVTAWFSRHRAPEQLAFALATAVLEGSRYLTVSDAALALRSMLSPQDECPPDVRYRDRIAVDQPWIELVSPASSGLAAQPAVRFRSPLLRQAVLGYAWTRLDGRRDATLRWLRGLLTHPDVEVRAHAAVAAGMVSWTDLDYALHRFLTPWAASASWPLRQAAATALGVAGSQPETAEPVWALLHEWARSGANRRGHRLAGTAANAAGGWLGRDAPERALRVLRDALDRGEDWGTLTPVAWSGLRLIHRGRAAEVLAAYRTWSQPQDGAPLTARALSAFVFAAGTALPEKDLPEAPPDAVPEVPLLLALAGRFHPLLSTLWARALARSPVQEAALDVLRRWLDDHLPRLPGSAFKEVVALFEEVAATPGSRHRERLLYWLHRWARDGDTPSRNAALLHDALLRASPHG</sequence>
<evidence type="ECO:0000256" key="1">
    <source>
        <dbReference type="SAM" id="MobiDB-lite"/>
    </source>
</evidence>
<comment type="caution">
    <text evidence="2">The sequence shown here is derived from an EMBL/GenBank/DDBJ whole genome shotgun (WGS) entry which is preliminary data.</text>
</comment>
<dbReference type="EMBL" id="RFFJ01000045">
    <property type="protein sequence ID" value="RMI41439.1"/>
    <property type="molecule type" value="Genomic_DNA"/>
</dbReference>
<dbReference type="RefSeq" id="WP_122183636.1">
    <property type="nucleotide sequence ID" value="NZ_RFFJ01000045.1"/>
</dbReference>
<protein>
    <submittedName>
        <fullName evidence="2">Uncharacterized protein</fullName>
    </submittedName>
</protein>
<feature type="region of interest" description="Disordered" evidence="1">
    <location>
        <begin position="1"/>
        <end position="65"/>
    </location>
</feature>
<dbReference type="Gene3D" id="1.25.10.10">
    <property type="entry name" value="Leucine-rich Repeat Variant"/>
    <property type="match status" value="1"/>
</dbReference>
<dbReference type="InterPro" id="IPR011989">
    <property type="entry name" value="ARM-like"/>
</dbReference>
<dbReference type="InterPro" id="IPR016024">
    <property type="entry name" value="ARM-type_fold"/>
</dbReference>
<organism evidence="2 3">
    <name type="scientific">Streptomyces triticirhizae</name>
    <dbReference type="NCBI Taxonomy" id="2483353"/>
    <lineage>
        <taxon>Bacteria</taxon>
        <taxon>Bacillati</taxon>
        <taxon>Actinomycetota</taxon>
        <taxon>Actinomycetes</taxon>
        <taxon>Kitasatosporales</taxon>
        <taxon>Streptomycetaceae</taxon>
        <taxon>Streptomyces</taxon>
    </lineage>
</organism>
<dbReference type="SUPFAM" id="SSF48371">
    <property type="entry name" value="ARM repeat"/>
    <property type="match status" value="1"/>
</dbReference>
<dbReference type="AlphaFoldDB" id="A0A3M2LVB5"/>
<gene>
    <name evidence="2" type="ORF">EBN88_10985</name>
</gene>
<proteinExistence type="predicted"/>
<dbReference type="Proteomes" id="UP000278673">
    <property type="component" value="Unassembled WGS sequence"/>
</dbReference>
<feature type="compositionally biased region" description="Basic and acidic residues" evidence="1">
    <location>
        <begin position="13"/>
        <end position="27"/>
    </location>
</feature>
<evidence type="ECO:0000313" key="2">
    <source>
        <dbReference type="EMBL" id="RMI41439.1"/>
    </source>
</evidence>
<accession>A0A3M2LVB5</accession>